<dbReference type="InterPro" id="IPR017853">
    <property type="entry name" value="GH"/>
</dbReference>
<evidence type="ECO:0000259" key="7">
    <source>
        <dbReference type="Pfam" id="PF01120"/>
    </source>
</evidence>
<dbReference type="PANTHER" id="PTHR10030:SF37">
    <property type="entry name" value="ALPHA-L-FUCOSIDASE-RELATED"/>
    <property type="match status" value="1"/>
</dbReference>
<name>A0A8J7IRT8_9FLAO</name>
<evidence type="ECO:0000256" key="2">
    <source>
        <dbReference type="ARBA" id="ARBA00012662"/>
    </source>
</evidence>
<dbReference type="Gene3D" id="3.20.20.80">
    <property type="entry name" value="Glycosidases"/>
    <property type="match status" value="1"/>
</dbReference>
<protein>
    <recommendedName>
        <fullName evidence="2">alpha-L-fucosidase</fullName>
        <ecNumber evidence="2">3.2.1.51</ecNumber>
    </recommendedName>
</protein>
<evidence type="ECO:0000259" key="6">
    <source>
        <dbReference type="Pfam" id="PF00754"/>
    </source>
</evidence>
<dbReference type="FunFam" id="3.20.20.80:FF:000052">
    <property type="entry name" value="Putative alpha-L-fucosidase 1"/>
    <property type="match status" value="1"/>
</dbReference>
<keyword evidence="3" id="KW-0732">Signal</keyword>
<feature type="domain" description="F5/8 type C" evidence="6">
    <location>
        <begin position="370"/>
        <end position="472"/>
    </location>
</feature>
<keyword evidence="9" id="KW-1185">Reference proteome</keyword>
<evidence type="ECO:0000256" key="5">
    <source>
        <dbReference type="ARBA" id="ARBA00023295"/>
    </source>
</evidence>
<keyword evidence="4" id="KW-0378">Hydrolase</keyword>
<comment type="similarity">
    <text evidence="1">Belongs to the glycosyl hydrolase 29 family.</text>
</comment>
<accession>A0A8J7IRT8</accession>
<dbReference type="InterPro" id="IPR057739">
    <property type="entry name" value="Glyco_hydro_29_N"/>
</dbReference>
<keyword evidence="5" id="KW-0326">Glycosidase</keyword>
<dbReference type="PANTHER" id="PTHR10030">
    <property type="entry name" value="ALPHA-L-FUCOSIDASE"/>
    <property type="match status" value="1"/>
</dbReference>
<feature type="domain" description="Glycoside hydrolase family 29 N-terminal" evidence="7">
    <location>
        <begin position="47"/>
        <end position="355"/>
    </location>
</feature>
<dbReference type="RefSeq" id="WP_199112317.1">
    <property type="nucleotide sequence ID" value="NZ_JAELVQ010000001.1"/>
</dbReference>
<comment type="caution">
    <text evidence="8">The sequence shown here is derived from an EMBL/GenBank/DDBJ whole genome shotgun (WGS) entry which is preliminary data.</text>
</comment>
<dbReference type="Pfam" id="PF01120">
    <property type="entry name" value="Alpha_L_fucos"/>
    <property type="match status" value="1"/>
</dbReference>
<dbReference type="InterPro" id="IPR000933">
    <property type="entry name" value="Glyco_hydro_29"/>
</dbReference>
<proteinExistence type="inferred from homology"/>
<dbReference type="PROSITE" id="PS51257">
    <property type="entry name" value="PROKAR_LIPOPROTEIN"/>
    <property type="match status" value="1"/>
</dbReference>
<sequence length="488" mass="54987">MGNRYISLLIVIITLFFGCENKGTQPKPYGALPSERQLAWHELETYAFLHFTTNTFTDLEWGFGDESPEIFNPSNFDADQIIGTLAKAGFKGAIITAKHHDGFCLWPSSYTEHSVKNSPWKNGKGDVVREISEACKKFGVKFGVYLSPWDRNHSEYGNEKYVAYYRNQLEELLTNYGDVFEVWFDGANGGDGYYGGANETRKIDRTSYYGWDKNIDIVRALQPNAIMFSDAGPDIRWVGNEHGHAKDSSWATYTPLPNKGFLKASAGTTQYWIGETGTMNGEYWMPAEVDVSIRPGWFYHAHEDEKVKSLDDLLEIYFHSVGNGASLNLNVPPDRRGQIHPIDSLRLMEFKNYLDRAFANNLLQGAKVHSSNNRGSDFSTNNLLDGSNKTYWAAEDATTTATIDFELKGEETFNCIILQEYIRLGQRINDFSVEIPDGEGWSEIASASTVGYKKIVRFNSVTSNKIRVNIKGALACPTLTEVKLFNIE</sequence>
<evidence type="ECO:0000256" key="1">
    <source>
        <dbReference type="ARBA" id="ARBA00007951"/>
    </source>
</evidence>
<evidence type="ECO:0000313" key="9">
    <source>
        <dbReference type="Proteomes" id="UP000610931"/>
    </source>
</evidence>
<evidence type="ECO:0000313" key="8">
    <source>
        <dbReference type="EMBL" id="MBJ6366680.1"/>
    </source>
</evidence>
<dbReference type="SUPFAM" id="SSF51445">
    <property type="entry name" value="(Trans)glycosidases"/>
    <property type="match status" value="1"/>
</dbReference>
<dbReference type="GO" id="GO:0004560">
    <property type="term" value="F:alpha-L-fucosidase activity"/>
    <property type="evidence" value="ECO:0007669"/>
    <property type="project" value="InterPro"/>
</dbReference>
<dbReference type="GO" id="GO:0006004">
    <property type="term" value="P:fucose metabolic process"/>
    <property type="evidence" value="ECO:0007669"/>
    <property type="project" value="TreeGrafter"/>
</dbReference>
<dbReference type="Proteomes" id="UP000610931">
    <property type="component" value="Unassembled WGS sequence"/>
</dbReference>
<evidence type="ECO:0000256" key="3">
    <source>
        <dbReference type="ARBA" id="ARBA00022729"/>
    </source>
</evidence>
<dbReference type="GO" id="GO:0005764">
    <property type="term" value="C:lysosome"/>
    <property type="evidence" value="ECO:0007669"/>
    <property type="project" value="TreeGrafter"/>
</dbReference>
<dbReference type="GO" id="GO:0016139">
    <property type="term" value="P:glycoside catabolic process"/>
    <property type="evidence" value="ECO:0007669"/>
    <property type="project" value="TreeGrafter"/>
</dbReference>
<dbReference type="Gene3D" id="2.60.120.260">
    <property type="entry name" value="Galactose-binding domain-like"/>
    <property type="match status" value="1"/>
</dbReference>
<dbReference type="EMBL" id="JAELVQ010000001">
    <property type="protein sequence ID" value="MBJ6366680.1"/>
    <property type="molecule type" value="Genomic_DNA"/>
</dbReference>
<dbReference type="InterPro" id="IPR000421">
    <property type="entry name" value="FA58C"/>
</dbReference>
<organism evidence="8 9">
    <name type="scientific">Snuella sedimenti</name>
    <dbReference type="NCBI Taxonomy" id="2798802"/>
    <lineage>
        <taxon>Bacteria</taxon>
        <taxon>Pseudomonadati</taxon>
        <taxon>Bacteroidota</taxon>
        <taxon>Flavobacteriia</taxon>
        <taxon>Flavobacteriales</taxon>
        <taxon>Flavobacteriaceae</taxon>
        <taxon>Snuella</taxon>
    </lineage>
</organism>
<dbReference type="InterPro" id="IPR008979">
    <property type="entry name" value="Galactose-bd-like_sf"/>
</dbReference>
<dbReference type="Pfam" id="PF00754">
    <property type="entry name" value="F5_F8_type_C"/>
    <property type="match status" value="1"/>
</dbReference>
<reference evidence="8" key="1">
    <citation type="submission" date="2020-12" db="EMBL/GenBank/DDBJ databases">
        <title>Snuella sp. nov., isolated from sediment in Incheon.</title>
        <authorList>
            <person name="Kim W."/>
        </authorList>
    </citation>
    <scope>NUCLEOTIDE SEQUENCE</scope>
    <source>
        <strain evidence="8">CAU 1569</strain>
    </source>
</reference>
<gene>
    <name evidence="8" type="ORF">JF259_01135</name>
</gene>
<evidence type="ECO:0000256" key="4">
    <source>
        <dbReference type="ARBA" id="ARBA00022801"/>
    </source>
</evidence>
<dbReference type="SUPFAM" id="SSF49785">
    <property type="entry name" value="Galactose-binding domain-like"/>
    <property type="match status" value="1"/>
</dbReference>
<dbReference type="SMART" id="SM00812">
    <property type="entry name" value="Alpha_L_fucos"/>
    <property type="match status" value="1"/>
</dbReference>
<dbReference type="EC" id="3.2.1.51" evidence="2"/>
<dbReference type="AlphaFoldDB" id="A0A8J7IRT8"/>